<feature type="transmembrane region" description="Helical" evidence="1">
    <location>
        <begin position="95"/>
        <end position="113"/>
    </location>
</feature>
<protein>
    <submittedName>
        <fullName evidence="2">Uncharacterized protein</fullName>
    </submittedName>
</protein>
<dbReference type="Proteomes" id="UP000290848">
    <property type="component" value="Unassembled WGS sequence"/>
</dbReference>
<evidence type="ECO:0000313" key="3">
    <source>
        <dbReference type="Proteomes" id="UP000290848"/>
    </source>
</evidence>
<comment type="caution">
    <text evidence="2">The sequence shown here is derived from an EMBL/GenBank/DDBJ whole genome shotgun (WGS) entry which is preliminary data.</text>
</comment>
<keyword evidence="1" id="KW-1133">Transmembrane helix</keyword>
<name>A0A4Q0MGF2_9SPHI</name>
<dbReference type="EMBL" id="RXOC01000001">
    <property type="protein sequence ID" value="RXF72528.1"/>
    <property type="molecule type" value="Genomic_DNA"/>
</dbReference>
<proteinExistence type="predicted"/>
<evidence type="ECO:0000313" key="2">
    <source>
        <dbReference type="EMBL" id="RXF72528.1"/>
    </source>
</evidence>
<keyword evidence="1" id="KW-0812">Transmembrane</keyword>
<sequence length="121" mass="13195">MKSPISRQLHGIADYSYVPLSFAAPELFGFQKLKQAKTLCRVIGAGVLASALTTKAEWGVLRVVPFKVHLLADISMGIIIAAAPMLFDFAGNKKARNTFIGLAITSIIVPLLTKNEEMKHR</sequence>
<dbReference type="RefSeq" id="WP_128767712.1">
    <property type="nucleotide sequence ID" value="NZ_RXOC01000001.1"/>
</dbReference>
<reference evidence="2 3" key="1">
    <citation type="submission" date="2018-12" db="EMBL/GenBank/DDBJ databases">
        <title>The Draft Genome Sequence of the Soil Bacterium Pedobacter tournemirensis R1.</title>
        <authorList>
            <person name="He J."/>
        </authorList>
    </citation>
    <scope>NUCLEOTIDE SEQUENCE [LARGE SCALE GENOMIC DNA]</scope>
    <source>
        <strain evidence="2 3">R1</strain>
    </source>
</reference>
<accession>A0A4Q0MGF2</accession>
<feature type="transmembrane region" description="Helical" evidence="1">
    <location>
        <begin position="70"/>
        <end position="89"/>
    </location>
</feature>
<keyword evidence="1" id="KW-0472">Membrane</keyword>
<organism evidence="2 3">
    <name type="scientific">Arcticibacter tournemirensis</name>
    <dbReference type="NCBI Taxonomy" id="699437"/>
    <lineage>
        <taxon>Bacteria</taxon>
        <taxon>Pseudomonadati</taxon>
        <taxon>Bacteroidota</taxon>
        <taxon>Sphingobacteriia</taxon>
        <taxon>Sphingobacteriales</taxon>
        <taxon>Sphingobacteriaceae</taxon>
        <taxon>Arcticibacter</taxon>
    </lineage>
</organism>
<gene>
    <name evidence="2" type="ORF">EKH83_02060</name>
</gene>
<dbReference type="AlphaFoldDB" id="A0A4Q0MGF2"/>
<evidence type="ECO:0000256" key="1">
    <source>
        <dbReference type="SAM" id="Phobius"/>
    </source>
</evidence>